<feature type="transmembrane region" description="Helical" evidence="1">
    <location>
        <begin position="49"/>
        <end position="67"/>
    </location>
</feature>
<evidence type="ECO:0000256" key="1">
    <source>
        <dbReference type="SAM" id="Phobius"/>
    </source>
</evidence>
<keyword evidence="1" id="KW-0472">Membrane</keyword>
<comment type="caution">
    <text evidence="2">The sequence shown here is derived from an EMBL/GenBank/DDBJ whole genome shotgun (WGS) entry which is preliminary data.</text>
</comment>
<keyword evidence="3" id="KW-1185">Reference proteome</keyword>
<reference evidence="2 3" key="1">
    <citation type="submission" date="2020-03" db="EMBL/GenBank/DDBJ databases">
        <title>Genomic Encyclopedia of Type Strains, Phase IV (KMG-IV): sequencing the most valuable type-strain genomes for metagenomic binning, comparative biology and taxonomic classification.</title>
        <authorList>
            <person name="Goeker M."/>
        </authorList>
    </citation>
    <scope>NUCLEOTIDE SEQUENCE [LARGE SCALE GENOMIC DNA]</scope>
    <source>
        <strain evidence="2 3">DSM 102865</strain>
    </source>
</reference>
<protein>
    <submittedName>
        <fullName evidence="2">Uncharacterized protein</fullName>
    </submittedName>
</protein>
<evidence type="ECO:0000313" key="2">
    <source>
        <dbReference type="EMBL" id="NIJ55822.1"/>
    </source>
</evidence>
<name>A0ABX0US97_9BACT</name>
<keyword evidence="1" id="KW-0812">Transmembrane</keyword>
<keyword evidence="1" id="KW-1133">Transmembrane helix</keyword>
<accession>A0ABX0US97</accession>
<gene>
    <name evidence="2" type="ORF">FHS68_005015</name>
</gene>
<evidence type="ECO:0000313" key="3">
    <source>
        <dbReference type="Proteomes" id="UP001179181"/>
    </source>
</evidence>
<dbReference type="EMBL" id="JAASQJ010000006">
    <property type="protein sequence ID" value="NIJ55822.1"/>
    <property type="molecule type" value="Genomic_DNA"/>
</dbReference>
<organism evidence="2 3">
    <name type="scientific">Dyadobacter arcticus</name>
    <dbReference type="NCBI Taxonomy" id="1078754"/>
    <lineage>
        <taxon>Bacteria</taxon>
        <taxon>Pseudomonadati</taxon>
        <taxon>Bacteroidota</taxon>
        <taxon>Cytophagia</taxon>
        <taxon>Cytophagales</taxon>
        <taxon>Spirosomataceae</taxon>
        <taxon>Dyadobacter</taxon>
    </lineage>
</organism>
<sequence length="68" mass="7664">MATAPAKSSTLKVMLNKSLIKFLNWAMVITAIIYVLLWKEFGDFMSKGAALYILGLIFLFAVTKIFIF</sequence>
<feature type="transmembrane region" description="Helical" evidence="1">
    <location>
        <begin position="19"/>
        <end position="37"/>
    </location>
</feature>
<proteinExistence type="predicted"/>
<dbReference type="Proteomes" id="UP001179181">
    <property type="component" value="Unassembled WGS sequence"/>
</dbReference>